<organism evidence="1 2">
    <name type="scientific">Aspergillus wentii DTO 134E9</name>
    <dbReference type="NCBI Taxonomy" id="1073089"/>
    <lineage>
        <taxon>Eukaryota</taxon>
        <taxon>Fungi</taxon>
        <taxon>Dikarya</taxon>
        <taxon>Ascomycota</taxon>
        <taxon>Pezizomycotina</taxon>
        <taxon>Eurotiomycetes</taxon>
        <taxon>Eurotiomycetidae</taxon>
        <taxon>Eurotiales</taxon>
        <taxon>Aspergillaceae</taxon>
        <taxon>Aspergillus</taxon>
        <taxon>Aspergillus subgen. Cremei</taxon>
    </lineage>
</organism>
<gene>
    <name evidence="1" type="ORF">ASPWEDRAFT_73382</name>
</gene>
<evidence type="ECO:0000313" key="2">
    <source>
        <dbReference type="Proteomes" id="UP000184383"/>
    </source>
</evidence>
<dbReference type="VEuPathDB" id="FungiDB:ASPWEDRAFT_73382"/>
<accession>A0A1L9R555</accession>
<name>A0A1L9R555_ASPWE</name>
<dbReference type="RefSeq" id="XP_040683694.1">
    <property type="nucleotide sequence ID" value="XM_040839323.1"/>
</dbReference>
<reference evidence="2" key="1">
    <citation type="journal article" date="2017" name="Genome Biol.">
        <title>Comparative genomics reveals high biological diversity and specific adaptations in the industrially and medically important fungal genus Aspergillus.</title>
        <authorList>
            <person name="de Vries R.P."/>
            <person name="Riley R."/>
            <person name="Wiebenga A."/>
            <person name="Aguilar-Osorio G."/>
            <person name="Amillis S."/>
            <person name="Uchima C.A."/>
            <person name="Anderluh G."/>
            <person name="Asadollahi M."/>
            <person name="Askin M."/>
            <person name="Barry K."/>
            <person name="Battaglia E."/>
            <person name="Bayram O."/>
            <person name="Benocci T."/>
            <person name="Braus-Stromeyer S.A."/>
            <person name="Caldana C."/>
            <person name="Canovas D."/>
            <person name="Cerqueira G.C."/>
            <person name="Chen F."/>
            <person name="Chen W."/>
            <person name="Choi C."/>
            <person name="Clum A."/>
            <person name="Dos Santos R.A."/>
            <person name="Damasio A.R."/>
            <person name="Diallinas G."/>
            <person name="Emri T."/>
            <person name="Fekete E."/>
            <person name="Flipphi M."/>
            <person name="Freyberg S."/>
            <person name="Gallo A."/>
            <person name="Gournas C."/>
            <person name="Habgood R."/>
            <person name="Hainaut M."/>
            <person name="Harispe M.L."/>
            <person name="Henrissat B."/>
            <person name="Hilden K.S."/>
            <person name="Hope R."/>
            <person name="Hossain A."/>
            <person name="Karabika E."/>
            <person name="Karaffa L."/>
            <person name="Karanyi Z."/>
            <person name="Krasevec N."/>
            <person name="Kuo A."/>
            <person name="Kusch H."/>
            <person name="LaButti K."/>
            <person name="Lagendijk E.L."/>
            <person name="Lapidus A."/>
            <person name="Levasseur A."/>
            <person name="Lindquist E."/>
            <person name="Lipzen A."/>
            <person name="Logrieco A.F."/>
            <person name="MacCabe A."/>
            <person name="Maekelae M.R."/>
            <person name="Malavazi I."/>
            <person name="Melin P."/>
            <person name="Meyer V."/>
            <person name="Mielnichuk N."/>
            <person name="Miskei M."/>
            <person name="Molnar A.P."/>
            <person name="Mule G."/>
            <person name="Ngan C.Y."/>
            <person name="Orejas M."/>
            <person name="Orosz E."/>
            <person name="Ouedraogo J.P."/>
            <person name="Overkamp K.M."/>
            <person name="Park H.-S."/>
            <person name="Perrone G."/>
            <person name="Piumi F."/>
            <person name="Punt P.J."/>
            <person name="Ram A.F."/>
            <person name="Ramon A."/>
            <person name="Rauscher S."/>
            <person name="Record E."/>
            <person name="Riano-Pachon D.M."/>
            <person name="Robert V."/>
            <person name="Roehrig J."/>
            <person name="Ruller R."/>
            <person name="Salamov A."/>
            <person name="Salih N.S."/>
            <person name="Samson R.A."/>
            <person name="Sandor E."/>
            <person name="Sanguinetti M."/>
            <person name="Schuetze T."/>
            <person name="Sepcic K."/>
            <person name="Shelest E."/>
            <person name="Sherlock G."/>
            <person name="Sophianopoulou V."/>
            <person name="Squina F.M."/>
            <person name="Sun H."/>
            <person name="Susca A."/>
            <person name="Todd R.B."/>
            <person name="Tsang A."/>
            <person name="Unkles S.E."/>
            <person name="van de Wiele N."/>
            <person name="van Rossen-Uffink D."/>
            <person name="Oliveira J.V."/>
            <person name="Vesth T.C."/>
            <person name="Visser J."/>
            <person name="Yu J.-H."/>
            <person name="Zhou M."/>
            <person name="Andersen M.R."/>
            <person name="Archer D.B."/>
            <person name="Baker S.E."/>
            <person name="Benoit I."/>
            <person name="Brakhage A.A."/>
            <person name="Braus G.H."/>
            <person name="Fischer R."/>
            <person name="Frisvad J.C."/>
            <person name="Goldman G.H."/>
            <person name="Houbraken J."/>
            <person name="Oakley B."/>
            <person name="Pocsi I."/>
            <person name="Scazzocchio C."/>
            <person name="Seiboth B."/>
            <person name="vanKuyk P.A."/>
            <person name="Wortman J."/>
            <person name="Dyer P.S."/>
            <person name="Grigoriev I.V."/>
        </authorList>
    </citation>
    <scope>NUCLEOTIDE SEQUENCE [LARGE SCALE GENOMIC DNA]</scope>
    <source>
        <strain evidence="2">DTO 134E9</strain>
    </source>
</reference>
<evidence type="ECO:0000313" key="1">
    <source>
        <dbReference type="EMBL" id="OJJ30017.1"/>
    </source>
</evidence>
<dbReference type="Proteomes" id="UP000184383">
    <property type="component" value="Unassembled WGS sequence"/>
</dbReference>
<sequence length="215" mass="24306">MSSNGSISSSSTLKAPKPTFDTINTFKLPKSSRYTPQVKKIKPNSLYNALIKRFNTYPYPIPTIVITPPDDNAHLYEVIGTAARDEELIQDFKAVLKRHKIPFKDINFELAKSETSGDEALVPTLRIVVDRYQSHLPFEFAAKGINTAFETRAIGGFQVSVVRQTRKEMFDGKRMTKDNISWLCHGEARLHFFILLFKTLSAFGFVAQSEITIDV</sequence>
<proteinExistence type="predicted"/>
<keyword evidence="2" id="KW-1185">Reference proteome</keyword>
<dbReference type="GeneID" id="63755171"/>
<dbReference type="AlphaFoldDB" id="A0A1L9R555"/>
<protein>
    <submittedName>
        <fullName evidence="1">Uncharacterized protein</fullName>
    </submittedName>
</protein>
<dbReference type="EMBL" id="KV878218">
    <property type="protein sequence ID" value="OJJ30017.1"/>
    <property type="molecule type" value="Genomic_DNA"/>
</dbReference>